<reference evidence="2" key="1">
    <citation type="journal article" date="2021" name="Genome Biol. Evol.">
        <title>A High-Quality Reference Genome for a Parasitic Bivalve with Doubly Uniparental Inheritance (Bivalvia: Unionida).</title>
        <authorList>
            <person name="Smith C.H."/>
        </authorList>
    </citation>
    <scope>NUCLEOTIDE SEQUENCE</scope>
    <source>
        <strain evidence="2">CHS0354</strain>
    </source>
</reference>
<evidence type="ECO:0000313" key="3">
    <source>
        <dbReference type="Proteomes" id="UP001195483"/>
    </source>
</evidence>
<accession>A0AAE0W6R2</accession>
<sequence length="52" mass="5860">MEEEENPQTEKVRIQIDDPNPDPALSEAVDQIKKRASVGEIHKPDKAHHTTS</sequence>
<evidence type="ECO:0000256" key="1">
    <source>
        <dbReference type="SAM" id="MobiDB-lite"/>
    </source>
</evidence>
<reference evidence="2" key="3">
    <citation type="submission" date="2023-05" db="EMBL/GenBank/DDBJ databases">
        <authorList>
            <person name="Smith C.H."/>
        </authorList>
    </citation>
    <scope>NUCLEOTIDE SEQUENCE</scope>
    <source>
        <strain evidence="2">CHS0354</strain>
        <tissue evidence="2">Mantle</tissue>
    </source>
</reference>
<reference evidence="2" key="2">
    <citation type="journal article" date="2021" name="Genome Biol. Evol.">
        <title>Developing a high-quality reference genome for a parasitic bivalve with doubly uniparental inheritance (Bivalvia: Unionida).</title>
        <authorList>
            <person name="Smith C.H."/>
        </authorList>
    </citation>
    <scope>NUCLEOTIDE SEQUENCE</scope>
    <source>
        <strain evidence="2">CHS0354</strain>
        <tissue evidence="2">Mantle</tissue>
    </source>
</reference>
<keyword evidence="3" id="KW-1185">Reference proteome</keyword>
<dbReference type="EMBL" id="JAEAOA010001690">
    <property type="protein sequence ID" value="KAK3603556.1"/>
    <property type="molecule type" value="Genomic_DNA"/>
</dbReference>
<gene>
    <name evidence="2" type="ORF">CHS0354_027979</name>
</gene>
<dbReference type="AlphaFoldDB" id="A0AAE0W6R2"/>
<feature type="region of interest" description="Disordered" evidence="1">
    <location>
        <begin position="1"/>
        <end position="25"/>
    </location>
</feature>
<protein>
    <submittedName>
        <fullName evidence="2">Uncharacterized protein</fullName>
    </submittedName>
</protein>
<comment type="caution">
    <text evidence="2">The sequence shown here is derived from an EMBL/GenBank/DDBJ whole genome shotgun (WGS) entry which is preliminary data.</text>
</comment>
<proteinExistence type="predicted"/>
<evidence type="ECO:0000313" key="2">
    <source>
        <dbReference type="EMBL" id="KAK3603556.1"/>
    </source>
</evidence>
<organism evidence="2 3">
    <name type="scientific">Potamilus streckersoni</name>
    <dbReference type="NCBI Taxonomy" id="2493646"/>
    <lineage>
        <taxon>Eukaryota</taxon>
        <taxon>Metazoa</taxon>
        <taxon>Spiralia</taxon>
        <taxon>Lophotrochozoa</taxon>
        <taxon>Mollusca</taxon>
        <taxon>Bivalvia</taxon>
        <taxon>Autobranchia</taxon>
        <taxon>Heteroconchia</taxon>
        <taxon>Palaeoheterodonta</taxon>
        <taxon>Unionida</taxon>
        <taxon>Unionoidea</taxon>
        <taxon>Unionidae</taxon>
        <taxon>Ambleminae</taxon>
        <taxon>Lampsilini</taxon>
        <taxon>Potamilus</taxon>
    </lineage>
</organism>
<dbReference type="Proteomes" id="UP001195483">
    <property type="component" value="Unassembled WGS sequence"/>
</dbReference>
<name>A0AAE0W6R2_9BIVA</name>
<feature type="non-terminal residue" evidence="2">
    <location>
        <position position="52"/>
    </location>
</feature>